<dbReference type="Gene3D" id="1.10.10.10">
    <property type="entry name" value="Winged helix-like DNA-binding domain superfamily/Winged helix DNA-binding domain"/>
    <property type="match status" value="1"/>
</dbReference>
<reference evidence="3 4" key="1">
    <citation type="submission" date="2017-07" db="EMBL/GenBank/DDBJ databases">
        <title>Draft genome sequence of aerobic hyperthermophilic archaea, Pyrobaculum aerophilum YKB31 and YKB32.</title>
        <authorList>
            <person name="Mochizuki T."/>
            <person name="Berliner A.J."/>
            <person name="Yoshida-Takashima Y."/>
            <person name="Takaki Y."/>
            <person name="Nunoura T."/>
            <person name="Takai K."/>
        </authorList>
    </citation>
    <scope>NUCLEOTIDE SEQUENCE [LARGE SCALE GENOMIC DNA]</scope>
    <source>
        <strain evidence="2 4">YKB31</strain>
        <strain evidence="1 3">YKB32</strain>
    </source>
</reference>
<dbReference type="Proteomes" id="UP000257123">
    <property type="component" value="Unassembled WGS sequence"/>
</dbReference>
<comment type="caution">
    <text evidence="2">The sequence shown here is derived from an EMBL/GenBank/DDBJ whole genome shotgun (WGS) entry which is preliminary data.</text>
</comment>
<dbReference type="PANTHER" id="PTHR36216:SF1">
    <property type="entry name" value="HTH ARSR-TYPE DOMAIN-CONTAINING PROTEIN"/>
    <property type="match status" value="1"/>
</dbReference>
<gene>
    <name evidence="2" type="ORF">CGL51_02465</name>
    <name evidence="1" type="ORF">CGL52_09090</name>
</gene>
<dbReference type="EMBL" id="NMUF01000025">
    <property type="protein sequence ID" value="RFA97535.1"/>
    <property type="molecule type" value="Genomic_DNA"/>
</dbReference>
<dbReference type="SUPFAM" id="SSF46785">
    <property type="entry name" value="Winged helix' DNA-binding domain"/>
    <property type="match status" value="1"/>
</dbReference>
<dbReference type="InterPro" id="IPR036390">
    <property type="entry name" value="WH_DNA-bd_sf"/>
</dbReference>
<dbReference type="OrthoDB" id="28610at2157"/>
<protein>
    <submittedName>
        <fullName evidence="2">Transcriptional regulator</fullName>
    </submittedName>
</protein>
<evidence type="ECO:0000313" key="3">
    <source>
        <dbReference type="Proteomes" id="UP000256877"/>
    </source>
</evidence>
<evidence type="ECO:0000313" key="1">
    <source>
        <dbReference type="EMBL" id="RFA97535.1"/>
    </source>
</evidence>
<evidence type="ECO:0000313" key="2">
    <source>
        <dbReference type="EMBL" id="RFA97602.1"/>
    </source>
</evidence>
<dbReference type="InterPro" id="IPR011991">
    <property type="entry name" value="ArsR-like_HTH"/>
</dbReference>
<dbReference type="AlphaFoldDB" id="A0A371R250"/>
<dbReference type="Proteomes" id="UP000256877">
    <property type="component" value="Unassembled WGS sequence"/>
</dbReference>
<dbReference type="InterPro" id="IPR036388">
    <property type="entry name" value="WH-like_DNA-bd_sf"/>
</dbReference>
<dbReference type="PANTHER" id="PTHR36216">
    <property type="entry name" value="TRANSCRIPTIONAL REGULATOR, TRMB"/>
    <property type="match status" value="1"/>
</dbReference>
<proteinExistence type="predicted"/>
<organism evidence="2 4">
    <name type="scientific">Pyrobaculum aerophilum</name>
    <dbReference type="NCBI Taxonomy" id="13773"/>
    <lineage>
        <taxon>Archaea</taxon>
        <taxon>Thermoproteota</taxon>
        <taxon>Thermoprotei</taxon>
        <taxon>Thermoproteales</taxon>
        <taxon>Thermoproteaceae</taxon>
        <taxon>Pyrobaculum</taxon>
    </lineage>
</organism>
<dbReference type="EMBL" id="NMUE01000005">
    <property type="protein sequence ID" value="RFA97602.1"/>
    <property type="molecule type" value="Genomic_DNA"/>
</dbReference>
<name>A0A371R250_9CREN</name>
<dbReference type="Pfam" id="PF13412">
    <property type="entry name" value="HTH_24"/>
    <property type="match status" value="1"/>
</dbReference>
<dbReference type="RefSeq" id="WP_116420623.1">
    <property type="nucleotide sequence ID" value="NZ_DAIOPL010000001.1"/>
</dbReference>
<sequence length="120" mass="13585">MEKKDPRDAILEILRREGPVPIYKLAKELGLSYGAVQWYVFSLEREGLVETIKVGKRRYVALKTSDWLGNIRVADVLEDFILTLAAFGVKSDMTLRDALAVLEKKAPHIAELLKKMVEKG</sequence>
<evidence type="ECO:0000313" key="4">
    <source>
        <dbReference type="Proteomes" id="UP000257123"/>
    </source>
</evidence>
<accession>A0A371R250</accession>
<dbReference type="CDD" id="cd00090">
    <property type="entry name" value="HTH_ARSR"/>
    <property type="match status" value="1"/>
</dbReference>